<dbReference type="PANTHER" id="PTHR46383">
    <property type="entry name" value="ASPARTATE AMINOTRANSFERASE"/>
    <property type="match status" value="1"/>
</dbReference>
<gene>
    <name evidence="8" type="ORF">SAMN05421687_101559</name>
</gene>
<dbReference type="GO" id="GO:0006520">
    <property type="term" value="P:amino acid metabolic process"/>
    <property type="evidence" value="ECO:0007669"/>
    <property type="project" value="InterPro"/>
</dbReference>
<evidence type="ECO:0000313" key="9">
    <source>
        <dbReference type="Proteomes" id="UP000187608"/>
    </source>
</evidence>
<feature type="domain" description="Aminotransferase class I/classII large" evidence="7">
    <location>
        <begin position="29"/>
        <end position="375"/>
    </location>
</feature>
<evidence type="ECO:0000256" key="5">
    <source>
        <dbReference type="ARBA" id="ARBA00022898"/>
    </source>
</evidence>
<dbReference type="EMBL" id="FTOC01000001">
    <property type="protein sequence ID" value="SIS38243.1"/>
    <property type="molecule type" value="Genomic_DNA"/>
</dbReference>
<sequence length="382" mass="42755">MEHLLNKEVKQLQISGIRQFFNMVQGYEDVISLTIGQPDLHTPEPVKQAAITSLHENKTVYTPNAGIPELREAISDDVKKYGLSYEGDSEVIVTVGASEAIDISLRTILVPGDEVLLPSPVYPGYEPLIRLAGATPVHIDIENDHFIFTKEAIEENITEKTKAIILPYPSNPTGVSPSQEQLKEIADYIKEKELFIVADEIYSELVYDAPHTSLASFPGMKDKVIVINGVSKSFSMTGFRIGYVLAPAWLRKHLLKVHQYNVSCASSISQYAALEALRNNQDQIRIMKDTYNERRNFVLNRLEEMGLEYVRPQGAFYVFVKLPSSKSTFDTAVDLVEKAGVALVPGSAFSEGGEGYMRLSYAYDLDTLRTGLERLEKYIDHQ</sequence>
<dbReference type="InterPro" id="IPR004838">
    <property type="entry name" value="NHTrfase_class1_PyrdxlP-BS"/>
</dbReference>
<keyword evidence="4 6" id="KW-0808">Transferase</keyword>
<dbReference type="AlphaFoldDB" id="A0A1N7IMC5"/>
<evidence type="ECO:0000256" key="2">
    <source>
        <dbReference type="ARBA" id="ARBA00007441"/>
    </source>
</evidence>
<organism evidence="8 9">
    <name type="scientific">Salimicrobium flavidum</name>
    <dbReference type="NCBI Taxonomy" id="570947"/>
    <lineage>
        <taxon>Bacteria</taxon>
        <taxon>Bacillati</taxon>
        <taxon>Bacillota</taxon>
        <taxon>Bacilli</taxon>
        <taxon>Bacillales</taxon>
        <taxon>Bacillaceae</taxon>
        <taxon>Salimicrobium</taxon>
    </lineage>
</organism>
<comment type="similarity">
    <text evidence="2 6">Belongs to the class-I pyridoxal-phosphate-dependent aminotransferase family.</text>
</comment>
<dbReference type="SUPFAM" id="SSF53383">
    <property type="entry name" value="PLP-dependent transferases"/>
    <property type="match status" value="1"/>
</dbReference>
<dbReference type="Gene3D" id="3.90.1150.10">
    <property type="entry name" value="Aspartate Aminotransferase, domain 1"/>
    <property type="match status" value="1"/>
</dbReference>
<dbReference type="InterPro" id="IPR004839">
    <property type="entry name" value="Aminotransferase_I/II_large"/>
</dbReference>
<proteinExistence type="inferred from homology"/>
<dbReference type="InterPro" id="IPR015424">
    <property type="entry name" value="PyrdxlP-dep_Trfase"/>
</dbReference>
<dbReference type="FunFam" id="3.40.640.10:FF:000033">
    <property type="entry name" value="Aspartate aminotransferase"/>
    <property type="match status" value="1"/>
</dbReference>
<evidence type="ECO:0000256" key="6">
    <source>
        <dbReference type="RuleBase" id="RU000481"/>
    </source>
</evidence>
<accession>A0A1N7IMC5</accession>
<reference evidence="9" key="1">
    <citation type="submission" date="2017-01" db="EMBL/GenBank/DDBJ databases">
        <authorList>
            <person name="Varghese N."/>
            <person name="Submissions S."/>
        </authorList>
    </citation>
    <scope>NUCLEOTIDE SEQUENCE [LARGE SCALE GENOMIC DNA]</scope>
    <source>
        <strain evidence="9">DSM 23127</strain>
    </source>
</reference>
<dbReference type="PROSITE" id="PS00105">
    <property type="entry name" value="AA_TRANSFER_CLASS_1"/>
    <property type="match status" value="1"/>
</dbReference>
<dbReference type="Proteomes" id="UP000187608">
    <property type="component" value="Unassembled WGS sequence"/>
</dbReference>
<dbReference type="GO" id="GO:0008483">
    <property type="term" value="F:transaminase activity"/>
    <property type="evidence" value="ECO:0007669"/>
    <property type="project" value="UniProtKB-KW"/>
</dbReference>
<evidence type="ECO:0000256" key="3">
    <source>
        <dbReference type="ARBA" id="ARBA00022576"/>
    </source>
</evidence>
<comment type="cofactor">
    <cofactor evidence="1 6">
        <name>pyridoxal 5'-phosphate</name>
        <dbReference type="ChEBI" id="CHEBI:597326"/>
    </cofactor>
</comment>
<keyword evidence="5" id="KW-0663">Pyridoxal phosphate</keyword>
<dbReference type="InterPro" id="IPR015422">
    <property type="entry name" value="PyrdxlP-dep_Trfase_small"/>
</dbReference>
<evidence type="ECO:0000259" key="7">
    <source>
        <dbReference type="Pfam" id="PF00155"/>
    </source>
</evidence>
<dbReference type="PANTHER" id="PTHR46383:SF4">
    <property type="entry name" value="AMINOTRANSFERASE"/>
    <property type="match status" value="1"/>
</dbReference>
<dbReference type="InterPro" id="IPR050596">
    <property type="entry name" value="AspAT/PAT-like"/>
</dbReference>
<dbReference type="OrthoDB" id="9802328at2"/>
<name>A0A1N7IMC5_9BACI</name>
<dbReference type="RefSeq" id="WP_076556810.1">
    <property type="nucleotide sequence ID" value="NZ_FTOC01000001.1"/>
</dbReference>
<dbReference type="Gene3D" id="3.40.640.10">
    <property type="entry name" value="Type I PLP-dependent aspartate aminotransferase-like (Major domain)"/>
    <property type="match status" value="1"/>
</dbReference>
<evidence type="ECO:0000256" key="1">
    <source>
        <dbReference type="ARBA" id="ARBA00001933"/>
    </source>
</evidence>
<dbReference type="GO" id="GO:0030170">
    <property type="term" value="F:pyridoxal phosphate binding"/>
    <property type="evidence" value="ECO:0007669"/>
    <property type="project" value="InterPro"/>
</dbReference>
<dbReference type="STRING" id="570947.SAMN05421687_101559"/>
<keyword evidence="3 6" id="KW-0032">Aminotransferase</keyword>
<evidence type="ECO:0000313" key="8">
    <source>
        <dbReference type="EMBL" id="SIS38243.1"/>
    </source>
</evidence>
<dbReference type="EC" id="2.6.1.-" evidence="6"/>
<evidence type="ECO:0000256" key="4">
    <source>
        <dbReference type="ARBA" id="ARBA00022679"/>
    </source>
</evidence>
<dbReference type="Pfam" id="PF00155">
    <property type="entry name" value="Aminotran_1_2"/>
    <property type="match status" value="1"/>
</dbReference>
<dbReference type="InterPro" id="IPR015421">
    <property type="entry name" value="PyrdxlP-dep_Trfase_major"/>
</dbReference>
<dbReference type="NCBIfam" id="NF005817">
    <property type="entry name" value="PRK07683.1"/>
    <property type="match status" value="1"/>
</dbReference>
<protein>
    <recommendedName>
        <fullName evidence="6">Aminotransferase</fullName>
        <ecNumber evidence="6">2.6.1.-</ecNumber>
    </recommendedName>
</protein>
<keyword evidence="9" id="KW-1185">Reference proteome</keyword>
<dbReference type="CDD" id="cd00609">
    <property type="entry name" value="AAT_like"/>
    <property type="match status" value="1"/>
</dbReference>